<evidence type="ECO:0000259" key="1">
    <source>
        <dbReference type="Pfam" id="PF22522"/>
    </source>
</evidence>
<proteinExistence type="predicted"/>
<feature type="domain" description="DUF6998" evidence="1">
    <location>
        <begin position="34"/>
        <end position="76"/>
    </location>
</feature>
<dbReference type="RefSeq" id="WP_154800700.1">
    <property type="nucleotide sequence ID" value="NZ_CP052758.1"/>
</dbReference>
<reference evidence="2 3" key="1">
    <citation type="journal article" date="2022" name="Int. J. Syst. Evol. Microbiol.">
        <title>Cellulosimicrobium protaetiae sp. nov., isolated from the gut of the larva of Protaetia brevitarsis seulensis.</title>
        <authorList>
            <person name="Le Han H."/>
            <person name="Nguyen T.T.H."/>
            <person name="Li Z."/>
            <person name="Shin N.R."/>
            <person name="Kim S.G."/>
        </authorList>
    </citation>
    <scope>NUCLEOTIDE SEQUENCE [LARGE SCALE GENOMIC DNA]</scope>
    <source>
        <strain evidence="2 3">BI34</strain>
    </source>
</reference>
<dbReference type="KEGG" id="cprt:FIC82_020455"/>
<dbReference type="AlphaFoldDB" id="A0A6M5UNI9"/>
<evidence type="ECO:0000313" key="2">
    <source>
        <dbReference type="EMBL" id="QJW38758.1"/>
    </source>
</evidence>
<keyword evidence="2" id="KW-0614">Plasmid</keyword>
<dbReference type="OrthoDB" id="4471973at2"/>
<gene>
    <name evidence="2" type="ORF">FIC82_020455</name>
</gene>
<dbReference type="Pfam" id="PF22522">
    <property type="entry name" value="DUF6998"/>
    <property type="match status" value="1"/>
</dbReference>
<sequence length="155" mass="17021">MLDTSALPLRELLATSIAISTELRRRGYVRTGTSLAGELMEHVVAAAYDARLEAPINAGWDAVTNDGTRIQVKTRFLEPGARRPFTFKTLDFDIAVIVWINAASFTIDWAREIPRVELEAIVAPHSAGFRLSASRTIAHEADVTSRLRAAFDALA</sequence>
<organism evidence="2 3">
    <name type="scientific">Cellulosimicrobium protaetiae</name>
    <dbReference type="NCBI Taxonomy" id="2587808"/>
    <lineage>
        <taxon>Bacteria</taxon>
        <taxon>Bacillati</taxon>
        <taxon>Actinomycetota</taxon>
        <taxon>Actinomycetes</taxon>
        <taxon>Micrococcales</taxon>
        <taxon>Promicromonosporaceae</taxon>
        <taxon>Cellulosimicrobium</taxon>
    </lineage>
</organism>
<dbReference type="Proteomes" id="UP000451354">
    <property type="component" value="Plasmid pCPRO01"/>
</dbReference>
<evidence type="ECO:0000313" key="3">
    <source>
        <dbReference type="Proteomes" id="UP000451354"/>
    </source>
</evidence>
<geneLocation type="plasmid" evidence="2 3">
    <name>pCPRO01</name>
</geneLocation>
<keyword evidence="3" id="KW-1185">Reference proteome</keyword>
<dbReference type="EMBL" id="CP052758">
    <property type="protein sequence ID" value="QJW38758.1"/>
    <property type="molecule type" value="Genomic_DNA"/>
</dbReference>
<name>A0A6M5UNI9_9MICO</name>
<protein>
    <recommendedName>
        <fullName evidence="1">DUF6998 domain-containing protein</fullName>
    </recommendedName>
</protein>
<dbReference type="InterPro" id="IPR054267">
    <property type="entry name" value="DUF6998"/>
</dbReference>
<accession>A0A6M5UNI9</accession>